<keyword evidence="6" id="KW-0238">DNA-binding</keyword>
<comment type="similarity">
    <text evidence="1">Belongs to the helicase family. UvrD subfamily.</text>
</comment>
<gene>
    <name evidence="14" type="ORF">IAD50_03600</name>
</gene>
<dbReference type="Pfam" id="PF13361">
    <property type="entry name" value="UvrD_C"/>
    <property type="match status" value="1"/>
</dbReference>
<sequence length="763" mass="87043">MDYQKELNEKQYEAVTATEGPVLVLAGAGSGKTRVLTYRIAYLVGECGVPPYQIMAITFTNKAAREMYERTERLLNGNISGMWLNTFHAACGKILRAHAERIGFTKNFVIYDDSEAVTLIKDCQRRLNIDDKRIPYGKIKAVISKAKDELISPDRFADLSDLKNYDNRMLSEAYTMYQDTLRKNNAMDFDDMLVHTISLFAACPDVLEYYQNRFRYIMVDEYQDTNKAQYLFVSQLAATHHNLCVVGDDDQSIYSFRGADIRNILEFEKENKNCKVIKLEQNYRSTQYILDAANHVIANNAARKSKSLWTANGTGDKIVHYTAYNQNEEADYVVREIRKGVLAGDSNYNDYAILYRANALSKNIENALVKYGIPYRIYGGLRFYDRMEIKDLLAYLRVFNNPADDVALKRIINVPRRGIGQTSIGKAEELAEREHTSLFNILLAAGEYPELSRAAQKMTETALRFSEIMLQADEMSIPDFVQKVLEESGMLQFYEREDAGIEEQARAENLKEFLSVAKEYEEEQRRLGNDDITYAGFLEYVSLSSDADTKAAADEGENKVTLMTVHSAKGLEFPVVFMVGLEDGIFPSRRSIEESPDAIDEERRLCYVAITRAMRKLYLVNTEERMLYGKTTRNQPSRFIRELPEACVCEAGEKKPAGAFGKRWQAFENELESKQFERANRFLERQFQAEQKSGRKMPASGEKTESGAFLTDFTVGQRVKHKKFGCGTVSKILGEGMNKTVEIVFDDCGMKRLIIAYAKLQKE</sequence>
<evidence type="ECO:0000256" key="10">
    <source>
        <dbReference type="ARBA" id="ARBA00048988"/>
    </source>
</evidence>
<dbReference type="Gene3D" id="3.40.50.300">
    <property type="entry name" value="P-loop containing nucleotide triphosphate hydrolases"/>
    <property type="match status" value="2"/>
</dbReference>
<reference evidence="14" key="1">
    <citation type="submission" date="2020-10" db="EMBL/GenBank/DDBJ databases">
        <authorList>
            <person name="Gilroy R."/>
        </authorList>
    </citation>
    <scope>NUCLEOTIDE SEQUENCE</scope>
    <source>
        <strain evidence="14">CHK195-4489</strain>
    </source>
</reference>
<evidence type="ECO:0000256" key="7">
    <source>
        <dbReference type="ARBA" id="ARBA00023235"/>
    </source>
</evidence>
<feature type="binding site" evidence="11">
    <location>
        <begin position="26"/>
        <end position="33"/>
    </location>
    <ligand>
        <name>ATP</name>
        <dbReference type="ChEBI" id="CHEBI:30616"/>
    </ligand>
</feature>
<evidence type="ECO:0000256" key="2">
    <source>
        <dbReference type="ARBA" id="ARBA00022741"/>
    </source>
</evidence>
<comment type="caution">
    <text evidence="14">The sequence shown here is derived from an EMBL/GenBank/DDBJ whole genome shotgun (WGS) entry which is preliminary data.</text>
</comment>
<comment type="catalytic activity">
    <reaction evidence="10">
        <text>ATP + H2O = ADP + phosphate + H(+)</text>
        <dbReference type="Rhea" id="RHEA:13065"/>
        <dbReference type="ChEBI" id="CHEBI:15377"/>
        <dbReference type="ChEBI" id="CHEBI:15378"/>
        <dbReference type="ChEBI" id="CHEBI:30616"/>
        <dbReference type="ChEBI" id="CHEBI:43474"/>
        <dbReference type="ChEBI" id="CHEBI:456216"/>
        <dbReference type="EC" id="5.6.2.4"/>
    </reaction>
</comment>
<dbReference type="GO" id="GO:0005524">
    <property type="term" value="F:ATP binding"/>
    <property type="evidence" value="ECO:0007669"/>
    <property type="project" value="UniProtKB-UniRule"/>
</dbReference>
<evidence type="ECO:0000313" key="15">
    <source>
        <dbReference type="Proteomes" id="UP000824089"/>
    </source>
</evidence>
<evidence type="ECO:0000256" key="8">
    <source>
        <dbReference type="ARBA" id="ARBA00034617"/>
    </source>
</evidence>
<feature type="domain" description="UvrD-like helicase ATP-binding" evidence="12">
    <location>
        <begin position="5"/>
        <end position="286"/>
    </location>
</feature>
<proteinExistence type="inferred from homology"/>
<dbReference type="InterPro" id="IPR000212">
    <property type="entry name" value="DNA_helicase_UvrD/REP"/>
</dbReference>
<dbReference type="EMBL" id="DVMM01000071">
    <property type="protein sequence ID" value="HIU29366.1"/>
    <property type="molecule type" value="Genomic_DNA"/>
</dbReference>
<evidence type="ECO:0000256" key="11">
    <source>
        <dbReference type="PROSITE-ProRule" id="PRU00560"/>
    </source>
</evidence>
<evidence type="ECO:0000259" key="12">
    <source>
        <dbReference type="PROSITE" id="PS51198"/>
    </source>
</evidence>
<dbReference type="CDD" id="cd18807">
    <property type="entry name" value="SF1_C_UvrD"/>
    <property type="match status" value="1"/>
</dbReference>
<evidence type="ECO:0000313" key="14">
    <source>
        <dbReference type="EMBL" id="HIU29366.1"/>
    </source>
</evidence>
<keyword evidence="5 11" id="KW-0067">ATP-binding</keyword>
<dbReference type="SUPFAM" id="SSF52540">
    <property type="entry name" value="P-loop containing nucleoside triphosphate hydrolases"/>
    <property type="match status" value="1"/>
</dbReference>
<dbReference type="InterPro" id="IPR014017">
    <property type="entry name" value="DNA_helicase_UvrD-like_C"/>
</dbReference>
<evidence type="ECO:0000256" key="9">
    <source>
        <dbReference type="ARBA" id="ARBA00034808"/>
    </source>
</evidence>
<dbReference type="Pfam" id="PF21196">
    <property type="entry name" value="PcrA_UvrD_tudor"/>
    <property type="match status" value="1"/>
</dbReference>
<dbReference type="InterPro" id="IPR027417">
    <property type="entry name" value="P-loop_NTPase"/>
</dbReference>
<dbReference type="Proteomes" id="UP000824089">
    <property type="component" value="Unassembled WGS sequence"/>
</dbReference>
<evidence type="ECO:0000256" key="6">
    <source>
        <dbReference type="ARBA" id="ARBA00023125"/>
    </source>
</evidence>
<dbReference type="GO" id="GO:0005829">
    <property type="term" value="C:cytosol"/>
    <property type="evidence" value="ECO:0007669"/>
    <property type="project" value="TreeGrafter"/>
</dbReference>
<organism evidence="14 15">
    <name type="scientific">Candidatus Egerieisoma faecipullorum</name>
    <dbReference type="NCBI Taxonomy" id="2840963"/>
    <lineage>
        <taxon>Bacteria</taxon>
        <taxon>Bacillati</taxon>
        <taxon>Bacillota</taxon>
        <taxon>Clostridia</taxon>
        <taxon>Eubacteriales</taxon>
        <taxon>Clostridiaceae</taxon>
        <taxon>Clostridiaceae incertae sedis</taxon>
        <taxon>Candidatus Egerieisoma</taxon>
    </lineage>
</organism>
<dbReference type="GO" id="GO:0016787">
    <property type="term" value="F:hydrolase activity"/>
    <property type="evidence" value="ECO:0007669"/>
    <property type="project" value="UniProtKB-UniRule"/>
</dbReference>
<evidence type="ECO:0000256" key="1">
    <source>
        <dbReference type="ARBA" id="ARBA00009922"/>
    </source>
</evidence>
<dbReference type="InterPro" id="IPR014016">
    <property type="entry name" value="UvrD-like_ATP-bd"/>
</dbReference>
<dbReference type="InterPro" id="IPR013986">
    <property type="entry name" value="DExx_box_DNA_helicase_dom_sf"/>
</dbReference>
<keyword evidence="4 11" id="KW-0347">Helicase</keyword>
<evidence type="ECO:0000259" key="13">
    <source>
        <dbReference type="PROSITE" id="PS51217"/>
    </source>
</evidence>
<dbReference type="FunFam" id="1.10.486.10:FF:000003">
    <property type="entry name" value="ATP-dependent DNA helicase"/>
    <property type="match status" value="1"/>
</dbReference>
<dbReference type="EC" id="5.6.2.4" evidence="9"/>
<dbReference type="Gene3D" id="1.10.10.160">
    <property type="match status" value="1"/>
</dbReference>
<dbReference type="GO" id="GO:0000725">
    <property type="term" value="P:recombinational repair"/>
    <property type="evidence" value="ECO:0007669"/>
    <property type="project" value="TreeGrafter"/>
</dbReference>
<evidence type="ECO:0000256" key="4">
    <source>
        <dbReference type="ARBA" id="ARBA00022806"/>
    </source>
</evidence>
<dbReference type="PROSITE" id="PS51217">
    <property type="entry name" value="UVRD_HELICASE_CTER"/>
    <property type="match status" value="1"/>
</dbReference>
<dbReference type="GO" id="GO:0033202">
    <property type="term" value="C:DNA helicase complex"/>
    <property type="evidence" value="ECO:0007669"/>
    <property type="project" value="TreeGrafter"/>
</dbReference>
<comment type="catalytic activity">
    <reaction evidence="8">
        <text>Couples ATP hydrolysis with the unwinding of duplex DNA by translocating in the 3'-5' direction.</text>
        <dbReference type="EC" id="5.6.2.4"/>
    </reaction>
</comment>
<dbReference type="CDD" id="cd17932">
    <property type="entry name" value="DEXQc_UvrD"/>
    <property type="match status" value="1"/>
</dbReference>
<dbReference type="GO" id="GO:0043138">
    <property type="term" value="F:3'-5' DNA helicase activity"/>
    <property type="evidence" value="ECO:0007669"/>
    <property type="project" value="UniProtKB-EC"/>
</dbReference>
<dbReference type="PROSITE" id="PS51198">
    <property type="entry name" value="UVRD_HELICASE_ATP_BIND"/>
    <property type="match status" value="1"/>
</dbReference>
<accession>A0A9D1I742</accession>
<name>A0A9D1I742_9CLOT</name>
<dbReference type="GO" id="GO:0003677">
    <property type="term" value="F:DNA binding"/>
    <property type="evidence" value="ECO:0007669"/>
    <property type="project" value="UniProtKB-KW"/>
</dbReference>
<keyword evidence="2 11" id="KW-0547">Nucleotide-binding</keyword>
<keyword evidence="3 11" id="KW-0378">Hydrolase</keyword>
<dbReference type="Gene3D" id="1.10.486.10">
    <property type="entry name" value="PCRA, domain 4"/>
    <property type="match status" value="1"/>
</dbReference>
<dbReference type="PANTHER" id="PTHR11070:SF2">
    <property type="entry name" value="ATP-DEPENDENT DNA HELICASE SRS2"/>
    <property type="match status" value="1"/>
</dbReference>
<dbReference type="PANTHER" id="PTHR11070">
    <property type="entry name" value="UVRD / RECB / PCRA DNA HELICASE FAMILY MEMBER"/>
    <property type="match status" value="1"/>
</dbReference>
<dbReference type="AlphaFoldDB" id="A0A9D1I742"/>
<dbReference type="Pfam" id="PF00580">
    <property type="entry name" value="UvrD-helicase"/>
    <property type="match status" value="1"/>
</dbReference>
<keyword evidence="7" id="KW-0413">Isomerase</keyword>
<evidence type="ECO:0000256" key="3">
    <source>
        <dbReference type="ARBA" id="ARBA00022801"/>
    </source>
</evidence>
<reference evidence="14" key="2">
    <citation type="journal article" date="2021" name="PeerJ">
        <title>Extensive microbial diversity within the chicken gut microbiome revealed by metagenomics and culture.</title>
        <authorList>
            <person name="Gilroy R."/>
            <person name="Ravi A."/>
            <person name="Getino M."/>
            <person name="Pursley I."/>
            <person name="Horton D.L."/>
            <person name="Alikhan N.F."/>
            <person name="Baker D."/>
            <person name="Gharbi K."/>
            <person name="Hall N."/>
            <person name="Watson M."/>
            <person name="Adriaenssens E.M."/>
            <person name="Foster-Nyarko E."/>
            <person name="Jarju S."/>
            <person name="Secka A."/>
            <person name="Antonio M."/>
            <person name="Oren A."/>
            <person name="Chaudhuri R.R."/>
            <person name="La Ragione R."/>
            <person name="Hildebrand F."/>
            <person name="Pallen M.J."/>
        </authorList>
    </citation>
    <scope>NUCLEOTIDE SEQUENCE</scope>
    <source>
        <strain evidence="14">CHK195-4489</strain>
    </source>
</reference>
<evidence type="ECO:0000256" key="5">
    <source>
        <dbReference type="ARBA" id="ARBA00022840"/>
    </source>
</evidence>
<protein>
    <recommendedName>
        <fullName evidence="9">DNA 3'-5' helicase</fullName>
        <ecNumber evidence="9">5.6.2.4</ecNumber>
    </recommendedName>
</protein>
<feature type="domain" description="UvrD-like helicase C-terminal" evidence="13">
    <location>
        <begin position="287"/>
        <end position="570"/>
    </location>
</feature>